<dbReference type="AlphaFoldDB" id="A0A1B8ZRT1"/>
<dbReference type="GO" id="GO:0003824">
    <property type="term" value="F:catalytic activity"/>
    <property type="evidence" value="ECO:0007669"/>
    <property type="project" value="InterPro"/>
</dbReference>
<dbReference type="InterPro" id="IPR051121">
    <property type="entry name" value="FAH"/>
</dbReference>
<dbReference type="Proteomes" id="UP000093432">
    <property type="component" value="Unassembled WGS sequence"/>
</dbReference>
<reference evidence="5" key="1">
    <citation type="submission" date="2016-07" db="EMBL/GenBank/DDBJ databases">
        <authorList>
            <person name="Florea S."/>
            <person name="Webb J.S."/>
            <person name="Jaromczyk J."/>
            <person name="Schardl C.L."/>
        </authorList>
    </citation>
    <scope>NUCLEOTIDE SEQUENCE [LARGE SCALE GENOMIC DNA]</scope>
    <source>
        <strain evidence="5">CC-VM-7</strain>
    </source>
</reference>
<feature type="domain" description="Fumarylacetoacetase-like C-terminal" evidence="3">
    <location>
        <begin position="72"/>
        <end position="312"/>
    </location>
</feature>
<protein>
    <recommendedName>
        <fullName evidence="3">Fumarylacetoacetase-like C-terminal domain-containing protein</fullName>
    </recommendedName>
</protein>
<dbReference type="Gene3D" id="3.90.850.10">
    <property type="entry name" value="Fumarylacetoacetase-like, C-terminal domain"/>
    <property type="match status" value="1"/>
</dbReference>
<dbReference type="InterPro" id="IPR036663">
    <property type="entry name" value="Fumarylacetoacetase_C_sf"/>
</dbReference>
<sequence length="318" mass="35472">MGISIVKYKKNGIALWGVLSGEKISQFIAQPSTLRDLIETPDAYLSDENLEKETFDFQQVEILAPVSGPLRVLCQGVNYASHRKESGLSDKSSGNVMFTKDSSSITGALSPVIRPKDCQCLDYEVELGLIIRKDITQPVKITEANLHEYIAGLVLANDFSARDLQYKDDYAQWYKGKSCRTLLPLGPVFYLLDKEDFNYLNSLTIQLWVNDQLRQEANTSQLIFKPAETLTEISEFQDLSAGDLLLTGTPGGVVIKAPGKFLQGIATWLLSNEKKVNVLRKKKADYLQDNDIVKTKIYSADGKIDLGTQLNKIISYGF</sequence>
<organism evidence="4 5">
    <name type="scientific">Chryseobacterium arthrosphaerae</name>
    <dbReference type="NCBI Taxonomy" id="651561"/>
    <lineage>
        <taxon>Bacteria</taxon>
        <taxon>Pseudomonadati</taxon>
        <taxon>Bacteroidota</taxon>
        <taxon>Flavobacteriia</taxon>
        <taxon>Flavobacteriales</taxon>
        <taxon>Weeksellaceae</taxon>
        <taxon>Chryseobacterium group</taxon>
        <taxon>Chryseobacterium</taxon>
    </lineage>
</organism>
<accession>A0A1B8ZRT1</accession>
<dbReference type="STRING" id="651561.BBI00_08025"/>
<dbReference type="GO" id="GO:0044281">
    <property type="term" value="P:small molecule metabolic process"/>
    <property type="evidence" value="ECO:0007669"/>
    <property type="project" value="UniProtKB-ARBA"/>
</dbReference>
<evidence type="ECO:0000313" key="5">
    <source>
        <dbReference type="Proteomes" id="UP000093432"/>
    </source>
</evidence>
<evidence type="ECO:0000256" key="1">
    <source>
        <dbReference type="ARBA" id="ARBA00010211"/>
    </source>
</evidence>
<comment type="caution">
    <text evidence="4">The sequence shown here is derived from an EMBL/GenBank/DDBJ whole genome shotgun (WGS) entry which is preliminary data.</text>
</comment>
<comment type="similarity">
    <text evidence="1">Belongs to the FAH family.</text>
</comment>
<dbReference type="InterPro" id="IPR011234">
    <property type="entry name" value="Fumarylacetoacetase-like_C"/>
</dbReference>
<dbReference type="PANTHER" id="PTHR42796:SF4">
    <property type="entry name" value="FUMARYLACETOACETATE HYDROLASE DOMAIN-CONTAINING PROTEIN 2A"/>
    <property type="match status" value="1"/>
</dbReference>
<gene>
    <name evidence="4" type="ORF">BBI00_08025</name>
</gene>
<name>A0A1B8ZRT1_9FLAO</name>
<evidence type="ECO:0000256" key="2">
    <source>
        <dbReference type="ARBA" id="ARBA00022723"/>
    </source>
</evidence>
<evidence type="ECO:0000259" key="3">
    <source>
        <dbReference type="Pfam" id="PF01557"/>
    </source>
</evidence>
<dbReference type="Pfam" id="PF01557">
    <property type="entry name" value="FAA_hydrolase"/>
    <property type="match status" value="1"/>
</dbReference>
<dbReference type="OrthoDB" id="9805307at2"/>
<dbReference type="RefSeq" id="WP_065398277.1">
    <property type="nucleotide sequence ID" value="NZ_MAYG01000001.1"/>
</dbReference>
<dbReference type="SUPFAM" id="SSF56529">
    <property type="entry name" value="FAH"/>
    <property type="match status" value="1"/>
</dbReference>
<dbReference type="EMBL" id="MAYG01000001">
    <property type="protein sequence ID" value="OCA74287.1"/>
    <property type="molecule type" value="Genomic_DNA"/>
</dbReference>
<keyword evidence="2" id="KW-0479">Metal-binding</keyword>
<dbReference type="GO" id="GO:0046872">
    <property type="term" value="F:metal ion binding"/>
    <property type="evidence" value="ECO:0007669"/>
    <property type="project" value="UniProtKB-KW"/>
</dbReference>
<proteinExistence type="inferred from homology"/>
<evidence type="ECO:0000313" key="4">
    <source>
        <dbReference type="EMBL" id="OCA74287.1"/>
    </source>
</evidence>
<dbReference type="PANTHER" id="PTHR42796">
    <property type="entry name" value="FUMARYLACETOACETATE HYDROLASE DOMAIN-CONTAINING PROTEIN 2A-RELATED"/>
    <property type="match status" value="1"/>
</dbReference>